<reference evidence="1" key="1">
    <citation type="submission" date="2020-06" db="EMBL/GenBank/DDBJ databases">
        <title>Legume-microbial interactions unlock mineral nutrients during tropical forest succession.</title>
        <authorList>
            <person name="Epihov D.Z."/>
        </authorList>
    </citation>
    <scope>NUCLEOTIDE SEQUENCE [LARGE SCALE GENOMIC DNA]</scope>
    <source>
        <strain evidence="1">Pan2503</strain>
    </source>
</reference>
<dbReference type="EMBL" id="JACDQQ010002019">
    <property type="protein sequence ID" value="MBA0087467.1"/>
    <property type="molecule type" value="Genomic_DNA"/>
</dbReference>
<proteinExistence type="predicted"/>
<evidence type="ECO:0000313" key="2">
    <source>
        <dbReference type="Proteomes" id="UP000567293"/>
    </source>
</evidence>
<dbReference type="Proteomes" id="UP000567293">
    <property type="component" value="Unassembled WGS sequence"/>
</dbReference>
<sequence>MACWNALFDQARGAFAQQRTAERARTLALSALTCLGRRTLSGLLCTAGQQFRDWSAAYRLFERERLDSQALWPVPLHSVLKTLPPGRPVVALLDDTLLRKRGHHIAGTSWRRDPLGPHFADNFIWASRFLQISLALPEDPAAFASAARAIPIDLQHAPSPRKPSRRADAQQWQNWRLASAASTISRRGAERLTHLRHAIDQSTDGASRSLLVCADATFTNCTVLRDLPPRTILVGRIRKDARLYALPTAEEENRGRGRRRCYGQLLPTPEQWRRDEALPWQSVRAFAAGNFHEFQIKCITPLRWKHAGGERQLQLLIVRPIAYRRRKGAHLDYRNPAYLICTDPTLAAEQILQSYLWRWEIELNFRDEKTLLGFGQPQVRSDAAVRTTATFFVFAYALLLLALENCHLAHGPLPRPRWQRPRLRRSYSRITTPQAISLLRADLWASALQLPNKNGFATLHNYATKPFLIHNSLQSAVLYASG</sequence>
<organism evidence="1 2">
    <name type="scientific">Candidatus Acidiferrum panamense</name>
    <dbReference type="NCBI Taxonomy" id="2741543"/>
    <lineage>
        <taxon>Bacteria</taxon>
        <taxon>Pseudomonadati</taxon>
        <taxon>Acidobacteriota</taxon>
        <taxon>Terriglobia</taxon>
        <taxon>Candidatus Acidiferrales</taxon>
        <taxon>Candidatus Acidiferrum</taxon>
    </lineage>
</organism>
<evidence type="ECO:0000313" key="1">
    <source>
        <dbReference type="EMBL" id="MBA0087467.1"/>
    </source>
</evidence>
<dbReference type="AlphaFoldDB" id="A0A7V8SZ92"/>
<dbReference type="SUPFAM" id="SSF53098">
    <property type="entry name" value="Ribonuclease H-like"/>
    <property type="match status" value="1"/>
</dbReference>
<accession>A0A7V8SZ92</accession>
<dbReference type="InterPro" id="IPR012337">
    <property type="entry name" value="RNaseH-like_sf"/>
</dbReference>
<keyword evidence="2" id="KW-1185">Reference proteome</keyword>
<gene>
    <name evidence="1" type="ORF">HRJ53_20980</name>
</gene>
<evidence type="ECO:0008006" key="3">
    <source>
        <dbReference type="Google" id="ProtNLM"/>
    </source>
</evidence>
<name>A0A7V8SZ92_9BACT</name>
<comment type="caution">
    <text evidence="1">The sequence shown here is derived from an EMBL/GenBank/DDBJ whole genome shotgun (WGS) entry which is preliminary data.</text>
</comment>
<protein>
    <recommendedName>
        <fullName evidence="3">Transposase IS701-like DDE domain-containing protein</fullName>
    </recommendedName>
</protein>